<feature type="region of interest" description="Disordered" evidence="4">
    <location>
        <begin position="1"/>
        <end position="77"/>
    </location>
</feature>
<dbReference type="EMBL" id="JAXAVX010000005">
    <property type="protein sequence ID" value="MDX8152308.1"/>
    <property type="molecule type" value="Genomic_DNA"/>
</dbReference>
<dbReference type="PANTHER" id="PTHR43343:SF3">
    <property type="entry name" value="PROTEASE DO-LIKE 8, CHLOROPLASTIC"/>
    <property type="match status" value="1"/>
</dbReference>
<organism evidence="7 8">
    <name type="scientific">Patulibacter brassicae</name>
    <dbReference type="NCBI Taxonomy" id="1705717"/>
    <lineage>
        <taxon>Bacteria</taxon>
        <taxon>Bacillati</taxon>
        <taxon>Actinomycetota</taxon>
        <taxon>Thermoleophilia</taxon>
        <taxon>Solirubrobacterales</taxon>
        <taxon>Patulibacteraceae</taxon>
        <taxon>Patulibacter</taxon>
    </lineage>
</organism>
<keyword evidence="3" id="KW-0378">Hydrolase</keyword>
<dbReference type="InterPro" id="IPR036034">
    <property type="entry name" value="PDZ_sf"/>
</dbReference>
<keyword evidence="8" id="KW-1185">Reference proteome</keyword>
<evidence type="ECO:0000256" key="4">
    <source>
        <dbReference type="SAM" id="MobiDB-lite"/>
    </source>
</evidence>
<dbReference type="Pfam" id="PF13365">
    <property type="entry name" value="Trypsin_2"/>
    <property type="match status" value="1"/>
</dbReference>
<keyword evidence="2" id="KW-0645">Protease</keyword>
<accession>A0ABU4VKF2</accession>
<dbReference type="Gene3D" id="2.30.42.10">
    <property type="match status" value="1"/>
</dbReference>
<feature type="region of interest" description="Disordered" evidence="4">
    <location>
        <begin position="365"/>
        <end position="386"/>
    </location>
</feature>
<evidence type="ECO:0000256" key="2">
    <source>
        <dbReference type="ARBA" id="ARBA00022670"/>
    </source>
</evidence>
<protein>
    <submittedName>
        <fullName evidence="7">Trypsin-like peptidase domain-containing protein</fullName>
    </submittedName>
</protein>
<dbReference type="InterPro" id="IPR009003">
    <property type="entry name" value="Peptidase_S1_PA"/>
</dbReference>
<dbReference type="InterPro" id="IPR043504">
    <property type="entry name" value="Peptidase_S1_PA_chymotrypsin"/>
</dbReference>
<dbReference type="SUPFAM" id="SSF50494">
    <property type="entry name" value="Trypsin-like serine proteases"/>
    <property type="match status" value="1"/>
</dbReference>
<sequence length="455" mass="46245">MPDRRSLWNDNADEDRRWLDGEPPSAGSRGPRGGEEPTAVAPPRPSPTPSTPPTAPHDARAATAPHEPRPERAPRRPLVAGPLIAGTRALRAAVAIAALALVVAGITVGMLLGSSRTEDVTLVNPPNGNTAAPLKGAYDAARDGVVQIRTSSGSGTGWVYDGNGTIVTNAHVIDGSRDVRVRFDDDGPLIRARTLGTDVSSDLAVLKVDPSDAPKLTVLKLGDSSKVEAGDPVLAIGFPLGLERTATAGIISGIGRQIQAQNGFSIDRVIQTDAPINPGNSGGPLLDVRGRVIGVNSQIATSGAGSNGNIGIGFAVPSETVANVVPTLAAGREVRHAWLGISMAELPGVDGVALGSVVPGGPAGDAGLRASSASDLNRGEPGDGDVITRVDGQQINRDHQVSAIVNGKKPGDTIEIEVERNGDRRTVEVRLGERPAAASGSSSGGGSGGGGSLIP</sequence>
<feature type="compositionally biased region" description="Pro residues" evidence="4">
    <location>
        <begin position="40"/>
        <end position="55"/>
    </location>
</feature>
<dbReference type="Pfam" id="PF13180">
    <property type="entry name" value="PDZ_2"/>
    <property type="match status" value="1"/>
</dbReference>
<comment type="caution">
    <text evidence="7">The sequence shown here is derived from an EMBL/GenBank/DDBJ whole genome shotgun (WGS) entry which is preliminary data.</text>
</comment>
<feature type="transmembrane region" description="Helical" evidence="5">
    <location>
        <begin position="92"/>
        <end position="112"/>
    </location>
</feature>
<evidence type="ECO:0000256" key="1">
    <source>
        <dbReference type="ARBA" id="ARBA00010541"/>
    </source>
</evidence>
<evidence type="ECO:0000313" key="7">
    <source>
        <dbReference type="EMBL" id="MDX8152308.1"/>
    </source>
</evidence>
<dbReference type="PANTHER" id="PTHR43343">
    <property type="entry name" value="PEPTIDASE S12"/>
    <property type="match status" value="1"/>
</dbReference>
<keyword evidence="5" id="KW-1133">Transmembrane helix</keyword>
<feature type="domain" description="PDZ" evidence="6">
    <location>
        <begin position="327"/>
        <end position="422"/>
    </location>
</feature>
<keyword evidence="5" id="KW-0472">Membrane</keyword>
<dbReference type="Proteomes" id="UP001277761">
    <property type="component" value="Unassembled WGS sequence"/>
</dbReference>
<evidence type="ECO:0000313" key="8">
    <source>
        <dbReference type="Proteomes" id="UP001277761"/>
    </source>
</evidence>
<name>A0ABU4VKF2_9ACTN</name>
<dbReference type="Gene3D" id="2.40.10.10">
    <property type="entry name" value="Trypsin-like serine proteases"/>
    <property type="match status" value="2"/>
</dbReference>
<evidence type="ECO:0000259" key="6">
    <source>
        <dbReference type="PROSITE" id="PS50106"/>
    </source>
</evidence>
<dbReference type="SUPFAM" id="SSF50156">
    <property type="entry name" value="PDZ domain-like"/>
    <property type="match status" value="1"/>
</dbReference>
<evidence type="ECO:0000256" key="5">
    <source>
        <dbReference type="SAM" id="Phobius"/>
    </source>
</evidence>
<reference evidence="7 8" key="1">
    <citation type="submission" date="2023-11" db="EMBL/GenBank/DDBJ databases">
        <authorList>
            <person name="Xu M."/>
            <person name="Jiang T."/>
        </authorList>
    </citation>
    <scope>NUCLEOTIDE SEQUENCE [LARGE SCALE GENOMIC DNA]</scope>
    <source>
        <strain evidence="7 8">SD</strain>
    </source>
</reference>
<dbReference type="PROSITE" id="PS50106">
    <property type="entry name" value="PDZ"/>
    <property type="match status" value="1"/>
</dbReference>
<dbReference type="PRINTS" id="PR00834">
    <property type="entry name" value="PROTEASES2C"/>
</dbReference>
<feature type="compositionally biased region" description="Gly residues" evidence="4">
    <location>
        <begin position="442"/>
        <end position="455"/>
    </location>
</feature>
<comment type="similarity">
    <text evidence="1">Belongs to the peptidase S1C family.</text>
</comment>
<dbReference type="InterPro" id="IPR051201">
    <property type="entry name" value="Chloro_Bact_Ser_Proteases"/>
</dbReference>
<evidence type="ECO:0000256" key="3">
    <source>
        <dbReference type="ARBA" id="ARBA00022801"/>
    </source>
</evidence>
<keyword evidence="5" id="KW-0812">Transmembrane</keyword>
<proteinExistence type="inferred from homology"/>
<dbReference type="RefSeq" id="WP_319954462.1">
    <property type="nucleotide sequence ID" value="NZ_JAXAVX010000005.1"/>
</dbReference>
<dbReference type="InterPro" id="IPR001940">
    <property type="entry name" value="Peptidase_S1C"/>
</dbReference>
<dbReference type="InterPro" id="IPR001478">
    <property type="entry name" value="PDZ"/>
</dbReference>
<feature type="region of interest" description="Disordered" evidence="4">
    <location>
        <begin position="425"/>
        <end position="455"/>
    </location>
</feature>
<gene>
    <name evidence="7" type="ORF">SK069_11925</name>
</gene>
<dbReference type="SMART" id="SM00228">
    <property type="entry name" value="PDZ"/>
    <property type="match status" value="1"/>
</dbReference>